<keyword evidence="1" id="KW-0472">Membrane</keyword>
<dbReference type="Proteomes" id="UP000278653">
    <property type="component" value="Unassembled WGS sequence"/>
</dbReference>
<comment type="caution">
    <text evidence="2">The sequence shown here is derived from an EMBL/GenBank/DDBJ whole genome shotgun (WGS) entry which is preliminary data.</text>
</comment>
<dbReference type="EMBL" id="RJNH01000013">
    <property type="protein sequence ID" value="RSI59570.1"/>
    <property type="molecule type" value="Genomic_DNA"/>
</dbReference>
<name>A0A3R9HAW6_STRMT</name>
<sequence>MKSSSKNKRIMSICLFMLIAAFITFYLFISFTTFLTYQWFINMDFNTVRTVYDYDAASVAWFSVLSAIILTTVLYRPLSHSIWFKPLWDKLEQEVTSKQCVDESEREQDNGKR</sequence>
<keyword evidence="1" id="KW-1133">Transmembrane helix</keyword>
<proteinExistence type="predicted"/>
<dbReference type="AlphaFoldDB" id="A0A3R9HAW6"/>
<evidence type="ECO:0000313" key="2">
    <source>
        <dbReference type="EMBL" id="RSI59570.1"/>
    </source>
</evidence>
<gene>
    <name evidence="2" type="ORF">D8865_08855</name>
</gene>
<feature type="transmembrane region" description="Helical" evidence="1">
    <location>
        <begin position="12"/>
        <end position="36"/>
    </location>
</feature>
<dbReference type="RefSeq" id="WP_125448021.1">
    <property type="nucleotide sequence ID" value="NZ_RJNH01000013.1"/>
</dbReference>
<organism evidence="2 3">
    <name type="scientific">Streptococcus mitis</name>
    <dbReference type="NCBI Taxonomy" id="28037"/>
    <lineage>
        <taxon>Bacteria</taxon>
        <taxon>Bacillati</taxon>
        <taxon>Bacillota</taxon>
        <taxon>Bacilli</taxon>
        <taxon>Lactobacillales</taxon>
        <taxon>Streptococcaceae</taxon>
        <taxon>Streptococcus</taxon>
        <taxon>Streptococcus mitis group</taxon>
    </lineage>
</organism>
<feature type="transmembrane region" description="Helical" evidence="1">
    <location>
        <begin position="56"/>
        <end position="75"/>
    </location>
</feature>
<evidence type="ECO:0000256" key="1">
    <source>
        <dbReference type="SAM" id="Phobius"/>
    </source>
</evidence>
<evidence type="ECO:0000313" key="3">
    <source>
        <dbReference type="Proteomes" id="UP000278653"/>
    </source>
</evidence>
<protein>
    <submittedName>
        <fullName evidence="2">Uncharacterized protein</fullName>
    </submittedName>
</protein>
<accession>A0A3R9HAW6</accession>
<keyword evidence="1" id="KW-0812">Transmembrane</keyword>
<reference evidence="2 3" key="1">
    <citation type="submission" date="2018-11" db="EMBL/GenBank/DDBJ databases">
        <title>Species Designations Belie Phenotypic and Genotypic Heterogeneity in Oral Streptococci.</title>
        <authorList>
            <person name="Velsko I."/>
        </authorList>
    </citation>
    <scope>NUCLEOTIDE SEQUENCE [LARGE SCALE GENOMIC DNA]</scope>
    <source>
        <strain evidence="2 3">BCC15</strain>
    </source>
</reference>